<protein>
    <submittedName>
        <fullName evidence="1">Uncharacterized protein</fullName>
    </submittedName>
</protein>
<sequence>MALTRWGRGVTVLLEKIVGNVFVHKLCAICLLEADFNWWNKLVFAKQMMRQATIDMRISRECFARKHRHSDYTVMTKLFFCYCFPSPYKHCTTKLGNTNICNSSVIQMMRYYLEMGFGESEESYGEQFSSQICGWARAVVHHCQVLRR</sequence>
<name>A0ABD3SSM9_9STRA</name>
<proteinExistence type="predicted"/>
<dbReference type="Proteomes" id="UP001530377">
    <property type="component" value="Unassembled WGS sequence"/>
</dbReference>
<comment type="caution">
    <text evidence="1">The sequence shown here is derived from an EMBL/GenBank/DDBJ whole genome shotgun (WGS) entry which is preliminary data.</text>
</comment>
<evidence type="ECO:0000313" key="2">
    <source>
        <dbReference type="Proteomes" id="UP001530377"/>
    </source>
</evidence>
<dbReference type="EMBL" id="JALLPB020000007">
    <property type="protein sequence ID" value="KAL3827203.1"/>
    <property type="molecule type" value="Genomic_DNA"/>
</dbReference>
<gene>
    <name evidence="1" type="ORF">ACHAXA_006758</name>
</gene>
<organism evidence="1 2">
    <name type="scientific">Cyclostephanos tholiformis</name>
    <dbReference type="NCBI Taxonomy" id="382380"/>
    <lineage>
        <taxon>Eukaryota</taxon>
        <taxon>Sar</taxon>
        <taxon>Stramenopiles</taxon>
        <taxon>Ochrophyta</taxon>
        <taxon>Bacillariophyta</taxon>
        <taxon>Coscinodiscophyceae</taxon>
        <taxon>Thalassiosirophycidae</taxon>
        <taxon>Stephanodiscales</taxon>
        <taxon>Stephanodiscaceae</taxon>
        <taxon>Cyclostephanos</taxon>
    </lineage>
</organism>
<accession>A0ABD3SSM9</accession>
<dbReference type="AlphaFoldDB" id="A0ABD3SSM9"/>
<evidence type="ECO:0000313" key="1">
    <source>
        <dbReference type="EMBL" id="KAL3827203.1"/>
    </source>
</evidence>
<reference evidence="1 2" key="1">
    <citation type="submission" date="2024-10" db="EMBL/GenBank/DDBJ databases">
        <title>Updated reference genomes for cyclostephanoid diatoms.</title>
        <authorList>
            <person name="Roberts W.R."/>
            <person name="Alverson A.J."/>
        </authorList>
    </citation>
    <scope>NUCLEOTIDE SEQUENCE [LARGE SCALE GENOMIC DNA]</scope>
    <source>
        <strain evidence="1 2">AJA228-03</strain>
    </source>
</reference>
<keyword evidence="2" id="KW-1185">Reference proteome</keyword>